<keyword evidence="3" id="KW-1185">Reference proteome</keyword>
<dbReference type="EMBL" id="BNCP01000026">
    <property type="protein sequence ID" value="GIL83295.1"/>
    <property type="molecule type" value="Genomic_DNA"/>
</dbReference>
<feature type="compositionally biased region" description="Pro residues" evidence="1">
    <location>
        <begin position="614"/>
        <end position="630"/>
    </location>
</feature>
<feature type="non-terminal residue" evidence="2">
    <location>
        <position position="1100"/>
    </location>
</feature>
<gene>
    <name evidence="2" type="ORF">Vretifemale_12133</name>
</gene>
<sequence>AAAAAEKAAVKAPARAKPSAFEHGNVAIRLSYIGEDKEATEMSGGVGGVPGCTAVKLPRAPPALVVSGLLARSLDGLVHCVESRSEARGDATRQMRLVVTMMSLADNGGSAVPSLLQLIRALSTSLEQQEEEQREMAVAARHGGGGSAAGGPSHIGGAQLLHVPGLAHQGHAESTKMRGKLHSVRHSLAPYKVLFQLQTLCQQAIASIGSIGGAVFDGVGPDNEAALTGLADELEDVSTVAVRASLMPTLLARGDLHQAVDTAGALEDLFRHLPAAGQTALAGVLAEAAAQPSAPLGLVVAVAAAAGAMTTGQAGQPQEHAAGKSGTSGPRQKKQPQLQAATSSHALSTQAGAAAGAGGAAGSTAAASGSAGGSMTSNFRAAVRAATFVGSLEHAHSVGGGIQPLADEATSLMGSLPAAMMVGRMRELAAHHKAQTSGSKSMVVRDNGAGSSGAAAVVANAGGSIHGGMAHVPVGLVEAVLVGLAENLQSFLAAAAELLPSSDVAEADDDSSIGHAGHVDELVGLVCRCTQRFQERLPVVLQHLQAHLQASGDDNTDIETSDAGGAHGHTGGGGDDGTAHGATGAAHQGQDLLVSTACVAATRVLETCTSQLTGPPPPGQPPPPPPPPPQQQQQQHLSADAALGDQTAAALRILATIIKSPRAPLHARLQACAAAAQALHKLLLTEWSATVTSGGSNAAGSLTTTPSGGVAATAAAVGPASTKSDSDAGSLKSDGSTGASSSSAGSGTSTGAASPAAGSGGATATHPLLLHDATEAAQACLDALFGVLSDPAIHAAEPDLFEDEVCAGLAVSLAELRPLNPLAAALDVKHSLVVAARALKVLVKAVPHGQLTSEQETLLRCFVNAHDDGLQHSAFNLDLLFAEGAVAAMLRRLHDTPQDQPLEEEALQFFASLTDWVPSCRHRLRDLGLLKRVIRRMESPSCGGFELVLLVSICKGMSESESLHTFMKELGLARALAAKLVADDQADGAAADTLLTVGSTGGLDALLTLANLNGGTSSPDDTLCQELIVRHDISAQIAQFAAEAALSDKGLATYTFPDGTWSIYDLPSLLISCQSLTRTNVNCERLVQHGLLPTLLAVLR</sequence>
<evidence type="ECO:0000313" key="2">
    <source>
        <dbReference type="EMBL" id="GIL83295.1"/>
    </source>
</evidence>
<proteinExistence type="predicted"/>
<dbReference type="Proteomes" id="UP000747110">
    <property type="component" value="Unassembled WGS sequence"/>
</dbReference>
<feature type="region of interest" description="Disordered" evidence="1">
    <location>
        <begin position="609"/>
        <end position="639"/>
    </location>
</feature>
<accession>A0A8J4CMV5</accession>
<feature type="compositionally biased region" description="Polar residues" evidence="1">
    <location>
        <begin position="325"/>
        <end position="349"/>
    </location>
</feature>
<organism evidence="2 3">
    <name type="scientific">Volvox reticuliferus</name>
    <dbReference type="NCBI Taxonomy" id="1737510"/>
    <lineage>
        <taxon>Eukaryota</taxon>
        <taxon>Viridiplantae</taxon>
        <taxon>Chlorophyta</taxon>
        <taxon>core chlorophytes</taxon>
        <taxon>Chlorophyceae</taxon>
        <taxon>CS clade</taxon>
        <taxon>Chlamydomonadales</taxon>
        <taxon>Volvocaceae</taxon>
        <taxon>Volvox</taxon>
    </lineage>
</organism>
<name>A0A8J4CMV5_9CHLO</name>
<evidence type="ECO:0000256" key="1">
    <source>
        <dbReference type="SAM" id="MobiDB-lite"/>
    </source>
</evidence>
<evidence type="ECO:0000313" key="3">
    <source>
        <dbReference type="Proteomes" id="UP000747110"/>
    </source>
</evidence>
<feature type="region of interest" description="Disordered" evidence="1">
    <location>
        <begin position="311"/>
        <end position="349"/>
    </location>
</feature>
<reference evidence="2" key="1">
    <citation type="journal article" date="2021" name="Proc. Natl. Acad. Sci. U.S.A.">
        <title>Three genomes in the algal genus Volvox reveal the fate of a haploid sex-determining region after a transition to homothallism.</title>
        <authorList>
            <person name="Yamamoto K."/>
            <person name="Hamaji T."/>
            <person name="Kawai-Toyooka H."/>
            <person name="Matsuzaki R."/>
            <person name="Takahashi F."/>
            <person name="Nishimura Y."/>
            <person name="Kawachi M."/>
            <person name="Noguchi H."/>
            <person name="Minakuchi Y."/>
            <person name="Umen J.G."/>
            <person name="Toyoda A."/>
            <person name="Nozaki H."/>
        </authorList>
    </citation>
    <scope>NUCLEOTIDE SEQUENCE</scope>
    <source>
        <strain evidence="2">NIES-3786</strain>
    </source>
</reference>
<protein>
    <submittedName>
        <fullName evidence="2">Uncharacterized protein</fullName>
    </submittedName>
</protein>
<feature type="region of interest" description="Disordered" evidence="1">
    <location>
        <begin position="552"/>
        <end position="584"/>
    </location>
</feature>
<feature type="non-terminal residue" evidence="2">
    <location>
        <position position="1"/>
    </location>
</feature>
<feature type="region of interest" description="Disordered" evidence="1">
    <location>
        <begin position="717"/>
        <end position="760"/>
    </location>
</feature>
<comment type="caution">
    <text evidence="2">The sequence shown here is derived from an EMBL/GenBank/DDBJ whole genome shotgun (WGS) entry which is preliminary data.</text>
</comment>
<feature type="compositionally biased region" description="Gly residues" evidence="1">
    <location>
        <begin position="565"/>
        <end position="576"/>
    </location>
</feature>
<dbReference type="OrthoDB" id="547558at2759"/>
<dbReference type="AlphaFoldDB" id="A0A8J4CMV5"/>
<feature type="compositionally biased region" description="Low complexity" evidence="1">
    <location>
        <begin position="735"/>
        <end position="760"/>
    </location>
</feature>